<dbReference type="InterPro" id="IPR013096">
    <property type="entry name" value="Cupin_2"/>
</dbReference>
<gene>
    <name evidence="2" type="ORF">AFK71_13000</name>
</gene>
<dbReference type="PROSITE" id="PS50943">
    <property type="entry name" value="HTH_CROC1"/>
    <property type="match status" value="1"/>
</dbReference>
<dbReference type="GeneID" id="66871591"/>
<dbReference type="InterPro" id="IPR001387">
    <property type="entry name" value="Cro/C1-type_HTH"/>
</dbReference>
<comment type="caution">
    <text evidence="2">The sequence shown here is derived from an EMBL/GenBank/DDBJ whole genome shotgun (WGS) entry which is preliminary data.</text>
</comment>
<dbReference type="SMART" id="SM00530">
    <property type="entry name" value="HTH_XRE"/>
    <property type="match status" value="1"/>
</dbReference>
<evidence type="ECO:0000313" key="2">
    <source>
        <dbReference type="EMBL" id="KNE19410.1"/>
    </source>
</evidence>
<evidence type="ECO:0000313" key="3">
    <source>
        <dbReference type="Proteomes" id="UP000036780"/>
    </source>
</evidence>
<organism evidence="2 3">
    <name type="scientific">Virgibacillus pantothenticus</name>
    <dbReference type="NCBI Taxonomy" id="1473"/>
    <lineage>
        <taxon>Bacteria</taxon>
        <taxon>Bacillati</taxon>
        <taxon>Bacillota</taxon>
        <taxon>Bacilli</taxon>
        <taxon>Bacillales</taxon>
        <taxon>Bacillaceae</taxon>
        <taxon>Virgibacillus</taxon>
    </lineage>
</organism>
<dbReference type="SUPFAM" id="SSF47413">
    <property type="entry name" value="lambda repressor-like DNA-binding domains"/>
    <property type="match status" value="1"/>
</dbReference>
<dbReference type="PANTHER" id="PTHR46797:SF25">
    <property type="entry name" value="TRANSCRIPTIONAL REGULATOR"/>
    <property type="match status" value="1"/>
</dbReference>
<dbReference type="CDD" id="cd02209">
    <property type="entry name" value="cupin_XRE_C"/>
    <property type="match status" value="1"/>
</dbReference>
<dbReference type="GO" id="GO:0003677">
    <property type="term" value="F:DNA binding"/>
    <property type="evidence" value="ECO:0007669"/>
    <property type="project" value="UniProtKB-KW"/>
</dbReference>
<dbReference type="OrthoDB" id="34624at2"/>
<sequence>MENLHKKIKNLRLEKEMTLKDLSEVTGLSVSFLSQIERGSSSLAITSLKKISDAFQINMASFFEEIENHNYALHKDEQKPFTIEGSGVKHVRLAGKFPERKLEPMLVTLPPKQPFIEKYSHPGEEFYFVLKGMVVFRVEGMEYILSEGDTIHFPSEKVHEWKNPTEESSTLLSVLTPVIF</sequence>
<dbReference type="Gene3D" id="2.60.120.10">
    <property type="entry name" value="Jelly Rolls"/>
    <property type="match status" value="1"/>
</dbReference>
<dbReference type="InterPro" id="IPR011051">
    <property type="entry name" value="RmlC_Cupin_sf"/>
</dbReference>
<dbReference type="InterPro" id="IPR014710">
    <property type="entry name" value="RmlC-like_jellyroll"/>
</dbReference>
<dbReference type="Pfam" id="PF01381">
    <property type="entry name" value="HTH_3"/>
    <property type="match status" value="1"/>
</dbReference>
<dbReference type="AlphaFoldDB" id="A0A0L0QLA3"/>
<keyword evidence="1 2" id="KW-0238">DNA-binding</keyword>
<dbReference type="CDD" id="cd00093">
    <property type="entry name" value="HTH_XRE"/>
    <property type="match status" value="1"/>
</dbReference>
<dbReference type="PANTHER" id="PTHR46797">
    <property type="entry name" value="HTH-TYPE TRANSCRIPTIONAL REGULATOR"/>
    <property type="match status" value="1"/>
</dbReference>
<dbReference type="EMBL" id="LGTO01000007">
    <property type="protein sequence ID" value="KNE19410.1"/>
    <property type="molecule type" value="Genomic_DNA"/>
</dbReference>
<dbReference type="PATRIC" id="fig|1473.5.peg.1187"/>
<dbReference type="InterPro" id="IPR010982">
    <property type="entry name" value="Lambda_DNA-bd_dom_sf"/>
</dbReference>
<dbReference type="Proteomes" id="UP000036780">
    <property type="component" value="Unassembled WGS sequence"/>
</dbReference>
<dbReference type="SUPFAM" id="SSF51182">
    <property type="entry name" value="RmlC-like cupins"/>
    <property type="match status" value="1"/>
</dbReference>
<protein>
    <submittedName>
        <fullName evidence="2">DNA-binding protein</fullName>
    </submittedName>
</protein>
<name>A0A0L0QLA3_VIRPA</name>
<keyword evidence="3" id="KW-1185">Reference proteome</keyword>
<proteinExistence type="predicted"/>
<dbReference type="RefSeq" id="WP_050351942.1">
    <property type="nucleotide sequence ID" value="NZ_BOSN01000002.1"/>
</dbReference>
<dbReference type="GO" id="GO:0005829">
    <property type="term" value="C:cytosol"/>
    <property type="evidence" value="ECO:0007669"/>
    <property type="project" value="TreeGrafter"/>
</dbReference>
<dbReference type="Gene3D" id="1.10.260.40">
    <property type="entry name" value="lambda repressor-like DNA-binding domains"/>
    <property type="match status" value="1"/>
</dbReference>
<dbReference type="InterPro" id="IPR050807">
    <property type="entry name" value="TransReg_Diox_bact_type"/>
</dbReference>
<evidence type="ECO:0000256" key="1">
    <source>
        <dbReference type="ARBA" id="ARBA00023125"/>
    </source>
</evidence>
<dbReference type="GO" id="GO:0003700">
    <property type="term" value="F:DNA-binding transcription factor activity"/>
    <property type="evidence" value="ECO:0007669"/>
    <property type="project" value="TreeGrafter"/>
</dbReference>
<dbReference type="Pfam" id="PF07883">
    <property type="entry name" value="Cupin_2"/>
    <property type="match status" value="1"/>
</dbReference>
<accession>A0A0L0QLA3</accession>
<reference evidence="3" key="1">
    <citation type="submission" date="2015-07" db="EMBL/GenBank/DDBJ databases">
        <title>Fjat-10053 dsm26.</title>
        <authorList>
            <person name="Liu B."/>
            <person name="Wang J."/>
            <person name="Zhu Y."/>
            <person name="Liu G."/>
            <person name="Chen Q."/>
            <person name="Chen Z."/>
            <person name="Lan J."/>
            <person name="Che J."/>
            <person name="Ge C."/>
            <person name="Shi H."/>
            <person name="Pan Z."/>
            <person name="Liu X."/>
        </authorList>
    </citation>
    <scope>NUCLEOTIDE SEQUENCE [LARGE SCALE GENOMIC DNA]</scope>
    <source>
        <strain evidence="3">DSM 26</strain>
    </source>
</reference>